<protein>
    <submittedName>
        <fullName evidence="2">Uncharacterized protein</fullName>
    </submittedName>
</protein>
<reference evidence="2 3" key="1">
    <citation type="journal article" date="2018" name="Sci. Rep.">
        <title>Raphidocelis subcapitata (=Pseudokirchneriella subcapitata) provides an insight into genome evolution and environmental adaptations in the Sphaeropleales.</title>
        <authorList>
            <person name="Suzuki S."/>
            <person name="Yamaguchi H."/>
            <person name="Nakajima N."/>
            <person name="Kawachi M."/>
        </authorList>
    </citation>
    <scope>NUCLEOTIDE SEQUENCE [LARGE SCALE GENOMIC DNA]</scope>
    <source>
        <strain evidence="2 3">NIES-35</strain>
    </source>
</reference>
<dbReference type="EMBL" id="BDRX01000038">
    <property type="protein sequence ID" value="GBF93206.1"/>
    <property type="molecule type" value="Genomic_DNA"/>
</dbReference>
<dbReference type="STRING" id="307507.A0A2V0P009"/>
<evidence type="ECO:0000313" key="2">
    <source>
        <dbReference type="EMBL" id="GBF93206.1"/>
    </source>
</evidence>
<keyword evidence="3" id="KW-1185">Reference proteome</keyword>
<evidence type="ECO:0000313" key="3">
    <source>
        <dbReference type="Proteomes" id="UP000247498"/>
    </source>
</evidence>
<accession>A0A2V0P009</accession>
<dbReference type="InParanoid" id="A0A2V0P009"/>
<dbReference type="AlphaFoldDB" id="A0A2V0P009"/>
<proteinExistence type="predicted"/>
<feature type="compositionally biased region" description="Low complexity" evidence="1">
    <location>
        <begin position="11"/>
        <end position="23"/>
    </location>
</feature>
<gene>
    <name evidence="2" type="ORF">Rsub_05938</name>
</gene>
<feature type="region of interest" description="Disordered" evidence="1">
    <location>
        <begin position="1"/>
        <end position="23"/>
    </location>
</feature>
<name>A0A2V0P009_9CHLO</name>
<dbReference type="Proteomes" id="UP000247498">
    <property type="component" value="Unassembled WGS sequence"/>
</dbReference>
<dbReference type="OrthoDB" id="200029at2759"/>
<comment type="caution">
    <text evidence="2">The sequence shown here is derived from an EMBL/GenBank/DDBJ whole genome shotgun (WGS) entry which is preliminary data.</text>
</comment>
<evidence type="ECO:0000256" key="1">
    <source>
        <dbReference type="SAM" id="MobiDB-lite"/>
    </source>
</evidence>
<organism evidence="2 3">
    <name type="scientific">Raphidocelis subcapitata</name>
    <dbReference type="NCBI Taxonomy" id="307507"/>
    <lineage>
        <taxon>Eukaryota</taxon>
        <taxon>Viridiplantae</taxon>
        <taxon>Chlorophyta</taxon>
        <taxon>core chlorophytes</taxon>
        <taxon>Chlorophyceae</taxon>
        <taxon>CS clade</taxon>
        <taxon>Sphaeropleales</taxon>
        <taxon>Selenastraceae</taxon>
        <taxon>Raphidocelis</taxon>
    </lineage>
</organism>
<sequence length="220" mass="21986">MQAPRGAGATRPRSAQSSPQPPALCALRRAAGATLAAAASVVLLQHAPAWAAAPGQQPSGAAAAAAEAPPRVLPCTQRGGCVSTASFLSPGNYLPPWSFAPAGRDAAARALLRALEDAGAGDVRVDEAGDATVVSAKLPLGRAGAGDAVFALRADGVALFRLAAAGGGGGVDPPGCLRPGCISGSPAQRRALESLRDGLGWTPLEPDEDGEKKWVQILLH</sequence>